<dbReference type="PANTHER" id="PTHR13604">
    <property type="entry name" value="DC12-RELATED"/>
    <property type="match status" value="1"/>
</dbReference>
<dbReference type="Proteomes" id="UP001634747">
    <property type="component" value="Unassembled WGS sequence"/>
</dbReference>
<evidence type="ECO:0000256" key="8">
    <source>
        <dbReference type="RuleBase" id="RU364100"/>
    </source>
</evidence>
<comment type="caution">
    <text evidence="9">The sequence shown here is derived from an EMBL/GenBank/DDBJ whole genome shotgun (WGS) entry which is preliminary data.</text>
</comment>
<evidence type="ECO:0000256" key="6">
    <source>
        <dbReference type="ARBA" id="ARBA00023125"/>
    </source>
</evidence>
<dbReference type="GO" id="GO:0016787">
    <property type="term" value="F:hydrolase activity"/>
    <property type="evidence" value="ECO:0007669"/>
    <property type="project" value="UniProtKB-KW"/>
</dbReference>
<organism evidence="9 10">
    <name type="scientific">Terriglobus aquaticus</name>
    <dbReference type="NCBI Taxonomy" id="940139"/>
    <lineage>
        <taxon>Bacteria</taxon>
        <taxon>Pseudomonadati</taxon>
        <taxon>Acidobacteriota</taxon>
        <taxon>Terriglobia</taxon>
        <taxon>Terriglobales</taxon>
        <taxon>Acidobacteriaceae</taxon>
        <taxon>Terriglobus</taxon>
    </lineage>
</organism>
<keyword evidence="7" id="KW-0456">Lyase</keyword>
<protein>
    <recommendedName>
        <fullName evidence="8">Abasic site processing protein</fullName>
        <ecNumber evidence="8">3.4.-.-</ecNumber>
    </recommendedName>
</protein>
<evidence type="ECO:0000256" key="2">
    <source>
        <dbReference type="ARBA" id="ARBA00022670"/>
    </source>
</evidence>
<keyword evidence="4 8" id="KW-0378">Hydrolase</keyword>
<evidence type="ECO:0000256" key="4">
    <source>
        <dbReference type="ARBA" id="ARBA00022801"/>
    </source>
</evidence>
<gene>
    <name evidence="9" type="ORF">ACK2TP_02760</name>
</gene>
<dbReference type="RefSeq" id="WP_344687394.1">
    <property type="nucleotide sequence ID" value="NZ_BAABBH010000001.1"/>
</dbReference>
<evidence type="ECO:0000256" key="3">
    <source>
        <dbReference type="ARBA" id="ARBA00022763"/>
    </source>
</evidence>
<keyword evidence="5" id="KW-0190">Covalent protein-DNA linkage</keyword>
<dbReference type="PANTHER" id="PTHR13604:SF0">
    <property type="entry name" value="ABASIC SITE PROCESSING PROTEIN HMCES"/>
    <property type="match status" value="1"/>
</dbReference>
<dbReference type="Gene3D" id="3.90.1680.10">
    <property type="entry name" value="SOS response associated peptidase-like"/>
    <property type="match status" value="1"/>
</dbReference>
<name>A0ABW9KG29_9BACT</name>
<evidence type="ECO:0000313" key="9">
    <source>
        <dbReference type="EMBL" id="MFN2974671.1"/>
    </source>
</evidence>
<accession>A0ABW9KG29</accession>
<sequence>MASRRDVARPRVAFCVHYTSGMCGRYKRRSDKQKIAEVFHAAVGDLSDLNFAPDDDIRPTTTQPIIRLNRDSGDRELVPARWGFVPSWHKPGEKFPPTTFNARSEGIEKAGMWRNAFARHRCLVPADSFYEWHKIRAKNNPKYEIAMTNGEPFAFAGLWGAWKNPETGQWLQSYTILTTDPNELMERIHTRMPVILHANNYDRWLSREATDQPPIDLLRPFEADAMVAQLTRNTPEEMFVEPNSR</sequence>
<dbReference type="InterPro" id="IPR036590">
    <property type="entry name" value="SRAP-like"/>
</dbReference>
<comment type="similarity">
    <text evidence="1 8">Belongs to the SOS response-associated peptidase family.</text>
</comment>
<dbReference type="EC" id="3.4.-.-" evidence="8"/>
<dbReference type="Pfam" id="PF02586">
    <property type="entry name" value="SRAP"/>
    <property type="match status" value="1"/>
</dbReference>
<reference evidence="9 10" key="1">
    <citation type="submission" date="2024-12" db="EMBL/GenBank/DDBJ databases">
        <authorList>
            <person name="Lee Y."/>
        </authorList>
    </citation>
    <scope>NUCLEOTIDE SEQUENCE [LARGE SCALE GENOMIC DNA]</scope>
    <source>
        <strain evidence="9 10">03SUJ4</strain>
    </source>
</reference>
<evidence type="ECO:0000313" key="10">
    <source>
        <dbReference type="Proteomes" id="UP001634747"/>
    </source>
</evidence>
<evidence type="ECO:0000256" key="1">
    <source>
        <dbReference type="ARBA" id="ARBA00008136"/>
    </source>
</evidence>
<evidence type="ECO:0000256" key="5">
    <source>
        <dbReference type="ARBA" id="ARBA00023124"/>
    </source>
</evidence>
<keyword evidence="10" id="KW-1185">Reference proteome</keyword>
<dbReference type="SUPFAM" id="SSF143081">
    <property type="entry name" value="BB1717-like"/>
    <property type="match status" value="1"/>
</dbReference>
<dbReference type="EMBL" id="JBJYXY010000001">
    <property type="protein sequence ID" value="MFN2974671.1"/>
    <property type="molecule type" value="Genomic_DNA"/>
</dbReference>
<dbReference type="InterPro" id="IPR003738">
    <property type="entry name" value="SRAP"/>
</dbReference>
<proteinExistence type="inferred from homology"/>
<evidence type="ECO:0000256" key="7">
    <source>
        <dbReference type="ARBA" id="ARBA00023239"/>
    </source>
</evidence>
<keyword evidence="2 8" id="KW-0645">Protease</keyword>
<keyword evidence="6" id="KW-0238">DNA-binding</keyword>
<keyword evidence="3" id="KW-0227">DNA damage</keyword>